<dbReference type="GO" id="GO:0046983">
    <property type="term" value="F:protein dimerization activity"/>
    <property type="evidence" value="ECO:0007669"/>
    <property type="project" value="InterPro"/>
</dbReference>
<dbReference type="SUPFAM" id="SSF46785">
    <property type="entry name" value="Winged helix' DNA-binding domain"/>
    <property type="match status" value="1"/>
</dbReference>
<dbReference type="Pfam" id="PF08100">
    <property type="entry name" value="Dimerisation"/>
    <property type="match status" value="1"/>
</dbReference>
<dbReference type="PIRSF" id="PIRSF005739">
    <property type="entry name" value="O-mtase"/>
    <property type="match status" value="1"/>
</dbReference>
<feature type="domain" description="O-methyltransferase dimerisation" evidence="5">
    <location>
        <begin position="36"/>
        <end position="101"/>
    </location>
</feature>
<dbReference type="PANTHER" id="PTHR43712:SF2">
    <property type="entry name" value="O-METHYLTRANSFERASE CICE"/>
    <property type="match status" value="1"/>
</dbReference>
<dbReference type="GO" id="GO:0032259">
    <property type="term" value="P:methylation"/>
    <property type="evidence" value="ECO:0007669"/>
    <property type="project" value="UniProtKB-KW"/>
</dbReference>
<evidence type="ECO:0000259" key="5">
    <source>
        <dbReference type="Pfam" id="PF08100"/>
    </source>
</evidence>
<dbReference type="InterPro" id="IPR016461">
    <property type="entry name" value="COMT-like"/>
</dbReference>
<dbReference type="InterPro" id="IPR001077">
    <property type="entry name" value="COMT_C"/>
</dbReference>
<protein>
    <submittedName>
        <fullName evidence="6">Uncharacterized protein</fullName>
    </submittedName>
</protein>
<proteinExistence type="predicted"/>
<keyword evidence="7" id="KW-1185">Reference proteome</keyword>
<dbReference type="Gene3D" id="3.40.50.150">
    <property type="entry name" value="Vaccinia Virus protein VP39"/>
    <property type="match status" value="1"/>
</dbReference>
<sequence length="361" mass="38451">MDAGRDRIGDLMTQSTSSTSPAAGMDILNTLYSAAFTAQVMRAFVKLRIADHLASGPRTPAGLAEPLDAHQDALAAFLDTCAANGLVTRGKGGEYAVTDRGLLLRSGSAMASHVLYAAGPGVNRAYEQMSEVVLTGRSGGEVAGQHVYDYYGEHPEEAEAFEKVMSETTAECVNALVDVHDFTAYGRIVDVGGGRGTLLSRVLAAAPKAEGVLFDMPHVVDMARSSLPAEVSADVLERIEFTGGSFLESVPSGADLYMVKSILVDWSDEEVTRLLGNLHRVMSPGSRLLIVDWFAQDGATASRTAGYEAIASFGSRTLWGGRLRPLAEFEALLTATGFTIDQITTGFAPCLFPWNLIVAHR</sequence>
<dbReference type="EMBL" id="RBAM01000010">
    <property type="protein sequence ID" value="RKN65874.1"/>
    <property type="molecule type" value="Genomic_DNA"/>
</dbReference>
<evidence type="ECO:0000256" key="1">
    <source>
        <dbReference type="ARBA" id="ARBA00022603"/>
    </source>
</evidence>
<reference evidence="6 7" key="1">
    <citation type="journal article" date="2015" name="Antonie Van Leeuwenhoek">
        <title>Streptomyces klenkii sp. nov., isolated from deep marine sediment.</title>
        <authorList>
            <person name="Veyisoglu A."/>
            <person name="Sahin N."/>
        </authorList>
    </citation>
    <scope>NUCLEOTIDE SEQUENCE [LARGE SCALE GENOMIC DNA]</scope>
    <source>
        <strain evidence="6 7">KCTC 29202</strain>
    </source>
</reference>
<evidence type="ECO:0000259" key="4">
    <source>
        <dbReference type="Pfam" id="PF00891"/>
    </source>
</evidence>
<keyword evidence="1" id="KW-0489">Methyltransferase</keyword>
<evidence type="ECO:0000313" key="7">
    <source>
        <dbReference type="Proteomes" id="UP000270343"/>
    </source>
</evidence>
<evidence type="ECO:0000256" key="3">
    <source>
        <dbReference type="ARBA" id="ARBA00022691"/>
    </source>
</evidence>
<dbReference type="Proteomes" id="UP000270343">
    <property type="component" value="Unassembled WGS sequence"/>
</dbReference>
<name>A0A3B0AZZ9_9ACTN</name>
<dbReference type="Gene3D" id="1.10.287.1350">
    <property type="match status" value="1"/>
</dbReference>
<gene>
    <name evidence="6" type="ORF">D7231_23935</name>
</gene>
<keyword evidence="3" id="KW-0949">S-adenosyl-L-methionine</keyword>
<dbReference type="CDD" id="cd02440">
    <property type="entry name" value="AdoMet_MTases"/>
    <property type="match status" value="1"/>
</dbReference>
<keyword evidence="2" id="KW-0808">Transferase</keyword>
<feature type="domain" description="O-methyltransferase C-terminal" evidence="4">
    <location>
        <begin position="127"/>
        <end position="338"/>
    </location>
</feature>
<evidence type="ECO:0000256" key="2">
    <source>
        <dbReference type="ARBA" id="ARBA00022679"/>
    </source>
</evidence>
<dbReference type="Pfam" id="PF00891">
    <property type="entry name" value="Methyltransf_2"/>
    <property type="match status" value="1"/>
</dbReference>
<dbReference type="GO" id="GO:0008171">
    <property type="term" value="F:O-methyltransferase activity"/>
    <property type="evidence" value="ECO:0007669"/>
    <property type="project" value="InterPro"/>
</dbReference>
<dbReference type="Gene3D" id="1.10.10.10">
    <property type="entry name" value="Winged helix-like DNA-binding domain superfamily/Winged helix DNA-binding domain"/>
    <property type="match status" value="1"/>
</dbReference>
<dbReference type="InterPro" id="IPR036390">
    <property type="entry name" value="WH_DNA-bd_sf"/>
</dbReference>
<organism evidence="6 7">
    <name type="scientific">Streptomyces klenkii</name>
    <dbReference type="NCBI Taxonomy" id="1420899"/>
    <lineage>
        <taxon>Bacteria</taxon>
        <taxon>Bacillati</taxon>
        <taxon>Actinomycetota</taxon>
        <taxon>Actinomycetes</taxon>
        <taxon>Kitasatosporales</taxon>
        <taxon>Streptomycetaceae</taxon>
        <taxon>Streptomyces</taxon>
    </lineage>
</organism>
<accession>A0A3B0AZZ9</accession>
<dbReference type="PROSITE" id="PS51683">
    <property type="entry name" value="SAM_OMT_II"/>
    <property type="match status" value="1"/>
</dbReference>
<evidence type="ECO:0000313" key="6">
    <source>
        <dbReference type="EMBL" id="RKN65874.1"/>
    </source>
</evidence>
<dbReference type="PANTHER" id="PTHR43712">
    <property type="entry name" value="PUTATIVE (AFU_ORTHOLOGUE AFUA_4G14580)-RELATED"/>
    <property type="match status" value="1"/>
</dbReference>
<dbReference type="InterPro" id="IPR012967">
    <property type="entry name" value="COMT_dimerisation"/>
</dbReference>
<dbReference type="AlphaFoldDB" id="A0A3B0AZZ9"/>
<dbReference type="InterPro" id="IPR029063">
    <property type="entry name" value="SAM-dependent_MTases_sf"/>
</dbReference>
<comment type="caution">
    <text evidence="6">The sequence shown here is derived from an EMBL/GenBank/DDBJ whole genome shotgun (WGS) entry which is preliminary data.</text>
</comment>
<dbReference type="InterPro" id="IPR036388">
    <property type="entry name" value="WH-like_DNA-bd_sf"/>
</dbReference>
<dbReference type="SUPFAM" id="SSF53335">
    <property type="entry name" value="S-adenosyl-L-methionine-dependent methyltransferases"/>
    <property type="match status" value="1"/>
</dbReference>